<feature type="signal peptide" evidence="1">
    <location>
        <begin position="1"/>
        <end position="18"/>
    </location>
</feature>
<keyword evidence="3" id="KW-1185">Reference proteome</keyword>
<dbReference type="Proteomes" id="UP000078428">
    <property type="component" value="Unassembled WGS sequence"/>
</dbReference>
<keyword evidence="1" id="KW-0732">Signal</keyword>
<reference evidence="2 3" key="1">
    <citation type="submission" date="2016-04" db="EMBL/GenBank/DDBJ databases">
        <title>Draft genome sequence of freshwater magnetotactic bacteria Magnetospirillum marisnigri SP-1 and Magnetospirillum moscoviense BB-1.</title>
        <authorList>
            <person name="Koziaeva V."/>
            <person name="Dziuba M.V."/>
            <person name="Ivanov T.M."/>
            <person name="Kuznetsov B."/>
            <person name="Grouzdev D.S."/>
        </authorList>
    </citation>
    <scope>NUCLEOTIDE SEQUENCE [LARGE SCALE GENOMIC DNA]</scope>
    <source>
        <strain evidence="2 3">SP-1</strain>
    </source>
</reference>
<dbReference type="InterPro" id="IPR021333">
    <property type="entry name" value="DUF2946"/>
</dbReference>
<dbReference type="EMBL" id="LWQT01000010">
    <property type="protein sequence ID" value="OAN55954.1"/>
    <property type="molecule type" value="Genomic_DNA"/>
</dbReference>
<gene>
    <name evidence="2" type="ORF">A6A04_10335</name>
</gene>
<comment type="caution">
    <text evidence="2">The sequence shown here is derived from an EMBL/GenBank/DDBJ whole genome shotgun (WGS) entry which is preliminary data.</text>
</comment>
<feature type="chain" id="PRO_5008092431" description="DUF2946 domain-containing protein" evidence="1">
    <location>
        <begin position="19"/>
        <end position="114"/>
    </location>
</feature>
<evidence type="ECO:0008006" key="4">
    <source>
        <dbReference type="Google" id="ProtNLM"/>
    </source>
</evidence>
<dbReference type="Pfam" id="PF11162">
    <property type="entry name" value="DUF2946"/>
    <property type="match status" value="1"/>
</dbReference>
<evidence type="ECO:0000256" key="1">
    <source>
        <dbReference type="SAM" id="SignalP"/>
    </source>
</evidence>
<protein>
    <recommendedName>
        <fullName evidence="4">DUF2946 domain-containing protein</fullName>
    </recommendedName>
</protein>
<organism evidence="2 3">
    <name type="scientific">Paramagnetospirillum marisnigri</name>
    <dbReference type="NCBI Taxonomy" id="1285242"/>
    <lineage>
        <taxon>Bacteria</taxon>
        <taxon>Pseudomonadati</taxon>
        <taxon>Pseudomonadota</taxon>
        <taxon>Alphaproteobacteria</taxon>
        <taxon>Rhodospirillales</taxon>
        <taxon>Magnetospirillaceae</taxon>
        <taxon>Paramagnetospirillum</taxon>
    </lineage>
</organism>
<accession>A0A178MZQ0</accession>
<sequence length="114" mass="11686">MAAILLAVSLFVGSLSEALSHLGTNWPDPLVAGEICHSPRSVNDAGDSAPGKTGSVHDCCTYCQVGRTAMLPPPSADQTLPSRLASDVTYALAPTQARPGRIASAYSARAPPLA</sequence>
<dbReference type="STRING" id="1285242.A6A04_10335"/>
<name>A0A178MZQ0_9PROT</name>
<dbReference type="AlphaFoldDB" id="A0A178MZQ0"/>
<evidence type="ECO:0000313" key="2">
    <source>
        <dbReference type="EMBL" id="OAN55954.1"/>
    </source>
</evidence>
<proteinExistence type="predicted"/>
<dbReference type="RefSeq" id="WP_068489224.1">
    <property type="nucleotide sequence ID" value="NZ_LWQT01000010.1"/>
</dbReference>
<evidence type="ECO:0000313" key="3">
    <source>
        <dbReference type="Proteomes" id="UP000078428"/>
    </source>
</evidence>